<organism evidence="1">
    <name type="scientific">marine sediment metagenome</name>
    <dbReference type="NCBI Taxonomy" id="412755"/>
    <lineage>
        <taxon>unclassified sequences</taxon>
        <taxon>metagenomes</taxon>
        <taxon>ecological metagenomes</taxon>
    </lineage>
</organism>
<proteinExistence type="predicted"/>
<accession>X0WG75</accession>
<dbReference type="EMBL" id="BARS01035760">
    <property type="protein sequence ID" value="GAG22197.1"/>
    <property type="molecule type" value="Genomic_DNA"/>
</dbReference>
<evidence type="ECO:0000313" key="1">
    <source>
        <dbReference type="EMBL" id="GAG22197.1"/>
    </source>
</evidence>
<sequence length="94" mass="10339">MFCRSIWDTEFAKTLTVPNYAKAMLNKAIEQVKAGHEGFALREMALCWASWTIASMENAGPGWRGGNRGLFSWKPLGASTATHSGTPLWRHAGV</sequence>
<comment type="caution">
    <text evidence="1">The sequence shown here is derived from an EMBL/GenBank/DDBJ whole genome shotgun (WGS) entry which is preliminary data.</text>
</comment>
<dbReference type="AlphaFoldDB" id="X0WG75"/>
<reference evidence="1" key="1">
    <citation type="journal article" date="2014" name="Front. Microbiol.">
        <title>High frequency of phylogenetically diverse reductive dehalogenase-homologous genes in deep subseafloor sedimentary metagenomes.</title>
        <authorList>
            <person name="Kawai M."/>
            <person name="Futagami T."/>
            <person name="Toyoda A."/>
            <person name="Takaki Y."/>
            <person name="Nishi S."/>
            <person name="Hori S."/>
            <person name="Arai W."/>
            <person name="Tsubouchi T."/>
            <person name="Morono Y."/>
            <person name="Uchiyama I."/>
            <person name="Ito T."/>
            <person name="Fujiyama A."/>
            <person name="Inagaki F."/>
            <person name="Takami H."/>
        </authorList>
    </citation>
    <scope>NUCLEOTIDE SEQUENCE</scope>
    <source>
        <strain evidence="1">Expedition CK06-06</strain>
    </source>
</reference>
<gene>
    <name evidence="1" type="ORF">S01H1_55058</name>
</gene>
<feature type="non-terminal residue" evidence="1">
    <location>
        <position position="94"/>
    </location>
</feature>
<name>X0WG75_9ZZZZ</name>
<protein>
    <submittedName>
        <fullName evidence="1">Uncharacterized protein</fullName>
    </submittedName>
</protein>